<dbReference type="Proteomes" id="UP000037023">
    <property type="component" value="Unassembled WGS sequence"/>
</dbReference>
<dbReference type="InterPro" id="IPR016039">
    <property type="entry name" value="Thiolase-like"/>
</dbReference>
<dbReference type="PATRIC" id="fig|1938.6.peg.4801"/>
<dbReference type="PANTHER" id="PTHR43775:SF51">
    <property type="entry name" value="INACTIVE PHENOLPHTHIOCEROL SYNTHESIS POLYKETIDE SYNTHASE TYPE I PKS1-RELATED"/>
    <property type="match status" value="1"/>
</dbReference>
<comment type="caution">
    <text evidence="4">The sequence shown here is derived from an EMBL/GenBank/DDBJ whole genome shotgun (WGS) entry which is preliminary data.</text>
</comment>
<dbReference type="InterPro" id="IPR050091">
    <property type="entry name" value="PKS_NRPS_Biosynth_Enz"/>
</dbReference>
<dbReference type="PROSITE" id="PS52004">
    <property type="entry name" value="KS3_2"/>
    <property type="match status" value="1"/>
</dbReference>
<dbReference type="EMBL" id="LGUP01000258">
    <property type="protein sequence ID" value="KOG21597.1"/>
    <property type="molecule type" value="Genomic_DNA"/>
</dbReference>
<feature type="non-terminal residue" evidence="4">
    <location>
        <position position="1"/>
    </location>
</feature>
<dbReference type="PANTHER" id="PTHR43775">
    <property type="entry name" value="FATTY ACID SYNTHASE"/>
    <property type="match status" value="1"/>
</dbReference>
<feature type="non-terminal residue" evidence="4">
    <location>
        <position position="123"/>
    </location>
</feature>
<keyword evidence="1" id="KW-0808">Transferase</keyword>
<evidence type="ECO:0000259" key="3">
    <source>
        <dbReference type="PROSITE" id="PS52004"/>
    </source>
</evidence>
<organism evidence="4 5">
    <name type="scientific">Streptomyces viridochromogenes</name>
    <dbReference type="NCBI Taxonomy" id="1938"/>
    <lineage>
        <taxon>Bacteria</taxon>
        <taxon>Bacillati</taxon>
        <taxon>Actinomycetota</taxon>
        <taxon>Actinomycetes</taxon>
        <taxon>Kitasatosporales</taxon>
        <taxon>Streptomycetaceae</taxon>
        <taxon>Streptomyces</taxon>
    </lineage>
</organism>
<feature type="domain" description="Ketosynthase family 3 (KS3)" evidence="3">
    <location>
        <begin position="1"/>
        <end position="123"/>
    </location>
</feature>
<sequence>EPVAIVGVACRFPGGVSSPEDLWRLVAGEVDVIGGFPGDRGWDLGSLFDEDPDRAGRSYVREGGFLEDAAGFDAGFFGISPREALGMDPQQRLMLEASWEVLERAGVDPAGLRGKPVGVFTGA</sequence>
<name>A0A0L8K6N4_STRVR</name>
<protein>
    <recommendedName>
        <fullName evidence="3">Ketosynthase family 3 (KS3) domain-containing protein</fullName>
    </recommendedName>
</protein>
<evidence type="ECO:0000256" key="2">
    <source>
        <dbReference type="ARBA" id="ARBA00023268"/>
    </source>
</evidence>
<dbReference type="GO" id="GO:0004312">
    <property type="term" value="F:fatty acid synthase activity"/>
    <property type="evidence" value="ECO:0007669"/>
    <property type="project" value="TreeGrafter"/>
</dbReference>
<dbReference type="Gene3D" id="3.40.47.10">
    <property type="match status" value="1"/>
</dbReference>
<gene>
    <name evidence="4" type="ORF">ADK34_22275</name>
</gene>
<dbReference type="Pfam" id="PF00109">
    <property type="entry name" value="ketoacyl-synt"/>
    <property type="match status" value="1"/>
</dbReference>
<dbReference type="GO" id="GO:0006633">
    <property type="term" value="P:fatty acid biosynthetic process"/>
    <property type="evidence" value="ECO:0007669"/>
    <property type="project" value="TreeGrafter"/>
</dbReference>
<dbReference type="InterPro" id="IPR014030">
    <property type="entry name" value="Ketoacyl_synth_N"/>
</dbReference>
<dbReference type="SUPFAM" id="SSF53901">
    <property type="entry name" value="Thiolase-like"/>
    <property type="match status" value="1"/>
</dbReference>
<reference evidence="4 5" key="1">
    <citation type="submission" date="2015-06" db="EMBL/GenBank/DDBJ databases">
        <authorList>
            <person name="Hoefler B.C."/>
            <person name="Straight P.D."/>
        </authorList>
    </citation>
    <scope>NUCLEOTIDE SEQUENCE [LARGE SCALE GENOMIC DNA]</scope>
    <source>
        <strain evidence="4 5">NRRL 3427</strain>
    </source>
</reference>
<accession>A0A0L8K6N4</accession>
<dbReference type="RefSeq" id="WP_267888959.1">
    <property type="nucleotide sequence ID" value="NZ_LGUP01000258.1"/>
</dbReference>
<keyword evidence="2" id="KW-0511">Multifunctional enzyme</keyword>
<dbReference type="AlphaFoldDB" id="A0A0L8K6N4"/>
<proteinExistence type="predicted"/>
<dbReference type="InterPro" id="IPR020841">
    <property type="entry name" value="PKS_Beta-ketoAc_synthase_dom"/>
</dbReference>
<evidence type="ECO:0000256" key="1">
    <source>
        <dbReference type="ARBA" id="ARBA00022679"/>
    </source>
</evidence>
<evidence type="ECO:0000313" key="4">
    <source>
        <dbReference type="EMBL" id="KOG21597.1"/>
    </source>
</evidence>
<evidence type="ECO:0000313" key="5">
    <source>
        <dbReference type="Proteomes" id="UP000037023"/>
    </source>
</evidence>
<dbReference type="SMART" id="SM00825">
    <property type="entry name" value="PKS_KS"/>
    <property type="match status" value="1"/>
</dbReference>